<reference evidence="9 10" key="1">
    <citation type="journal article" date="2023" name="Insect Mol. Biol.">
        <title>Genome sequencing provides insights into the evolution of gene families encoding plant cell wall-degrading enzymes in longhorned beetles.</title>
        <authorList>
            <person name="Shin N.R."/>
            <person name="Okamura Y."/>
            <person name="Kirsch R."/>
            <person name="Pauchet Y."/>
        </authorList>
    </citation>
    <scope>NUCLEOTIDE SEQUENCE [LARGE SCALE GENOMIC DNA]</scope>
    <source>
        <strain evidence="9">EAD_L_NR</strain>
    </source>
</reference>
<sequence>MQQLHINGGASWLIGDSGYPLQPFLLTPIQNAPEGSPESRFNHAHIRARNCVERCIGLLKMRFTCLLRERQ</sequence>
<dbReference type="InterPro" id="IPR027806">
    <property type="entry name" value="HARBI1_dom"/>
</dbReference>
<dbReference type="Pfam" id="PF13359">
    <property type="entry name" value="DDE_Tnp_4"/>
    <property type="match status" value="1"/>
</dbReference>
<keyword evidence="4" id="KW-0540">Nuclease</keyword>
<evidence type="ECO:0000256" key="4">
    <source>
        <dbReference type="ARBA" id="ARBA00022722"/>
    </source>
</evidence>
<evidence type="ECO:0000256" key="1">
    <source>
        <dbReference type="ARBA" id="ARBA00001968"/>
    </source>
</evidence>
<evidence type="ECO:0000256" key="7">
    <source>
        <dbReference type="ARBA" id="ARBA00023242"/>
    </source>
</evidence>
<evidence type="ECO:0000256" key="6">
    <source>
        <dbReference type="ARBA" id="ARBA00022801"/>
    </source>
</evidence>
<evidence type="ECO:0000256" key="5">
    <source>
        <dbReference type="ARBA" id="ARBA00022723"/>
    </source>
</evidence>
<protein>
    <recommendedName>
        <fullName evidence="8">DDE Tnp4 domain-containing protein</fullName>
    </recommendedName>
</protein>
<organism evidence="9 10">
    <name type="scientific">Exocentrus adspersus</name>
    <dbReference type="NCBI Taxonomy" id="1586481"/>
    <lineage>
        <taxon>Eukaryota</taxon>
        <taxon>Metazoa</taxon>
        <taxon>Ecdysozoa</taxon>
        <taxon>Arthropoda</taxon>
        <taxon>Hexapoda</taxon>
        <taxon>Insecta</taxon>
        <taxon>Pterygota</taxon>
        <taxon>Neoptera</taxon>
        <taxon>Endopterygota</taxon>
        <taxon>Coleoptera</taxon>
        <taxon>Polyphaga</taxon>
        <taxon>Cucujiformia</taxon>
        <taxon>Chrysomeloidea</taxon>
        <taxon>Cerambycidae</taxon>
        <taxon>Lamiinae</taxon>
        <taxon>Acanthocinini</taxon>
        <taxon>Exocentrus</taxon>
    </lineage>
</organism>
<comment type="caution">
    <text evidence="9">The sequence shown here is derived from an EMBL/GenBank/DDBJ whole genome shotgun (WGS) entry which is preliminary data.</text>
</comment>
<dbReference type="GO" id="GO:0046872">
    <property type="term" value="F:metal ion binding"/>
    <property type="evidence" value="ECO:0007669"/>
    <property type="project" value="UniProtKB-KW"/>
</dbReference>
<accession>A0AAV8VKU0</accession>
<dbReference type="GO" id="GO:0016787">
    <property type="term" value="F:hydrolase activity"/>
    <property type="evidence" value="ECO:0007669"/>
    <property type="project" value="UniProtKB-KW"/>
</dbReference>
<dbReference type="PANTHER" id="PTHR22930:SF289">
    <property type="entry name" value="DDE TNP4 DOMAIN-CONTAINING PROTEIN-RELATED"/>
    <property type="match status" value="1"/>
</dbReference>
<dbReference type="PANTHER" id="PTHR22930">
    <property type="match status" value="1"/>
</dbReference>
<dbReference type="GO" id="GO:0005634">
    <property type="term" value="C:nucleus"/>
    <property type="evidence" value="ECO:0007669"/>
    <property type="project" value="UniProtKB-SubCell"/>
</dbReference>
<dbReference type="EMBL" id="JANEYG010000061">
    <property type="protein sequence ID" value="KAJ8914912.1"/>
    <property type="molecule type" value="Genomic_DNA"/>
</dbReference>
<evidence type="ECO:0000259" key="8">
    <source>
        <dbReference type="Pfam" id="PF13359"/>
    </source>
</evidence>
<dbReference type="Proteomes" id="UP001159042">
    <property type="component" value="Unassembled WGS sequence"/>
</dbReference>
<dbReference type="InterPro" id="IPR045249">
    <property type="entry name" value="HARBI1-like"/>
</dbReference>
<proteinExistence type="inferred from homology"/>
<feature type="domain" description="DDE Tnp4" evidence="8">
    <location>
        <begin position="8"/>
        <end position="68"/>
    </location>
</feature>
<comment type="subcellular location">
    <subcellularLocation>
        <location evidence="2">Nucleus</location>
    </subcellularLocation>
</comment>
<gene>
    <name evidence="9" type="ORF">NQ315_016066</name>
</gene>
<keyword evidence="10" id="KW-1185">Reference proteome</keyword>
<keyword evidence="5" id="KW-0479">Metal-binding</keyword>
<keyword evidence="6" id="KW-0378">Hydrolase</keyword>
<keyword evidence="7" id="KW-0539">Nucleus</keyword>
<dbReference type="AlphaFoldDB" id="A0AAV8VKU0"/>
<dbReference type="GO" id="GO:0004518">
    <property type="term" value="F:nuclease activity"/>
    <property type="evidence" value="ECO:0007669"/>
    <property type="project" value="UniProtKB-KW"/>
</dbReference>
<evidence type="ECO:0000313" key="10">
    <source>
        <dbReference type="Proteomes" id="UP001159042"/>
    </source>
</evidence>
<comment type="similarity">
    <text evidence="3">Belongs to the HARBI1 family.</text>
</comment>
<name>A0AAV8VKU0_9CUCU</name>
<evidence type="ECO:0000256" key="3">
    <source>
        <dbReference type="ARBA" id="ARBA00006958"/>
    </source>
</evidence>
<comment type="cofactor">
    <cofactor evidence="1">
        <name>a divalent metal cation</name>
        <dbReference type="ChEBI" id="CHEBI:60240"/>
    </cofactor>
</comment>
<evidence type="ECO:0000256" key="2">
    <source>
        <dbReference type="ARBA" id="ARBA00004123"/>
    </source>
</evidence>
<evidence type="ECO:0000313" key="9">
    <source>
        <dbReference type="EMBL" id="KAJ8914912.1"/>
    </source>
</evidence>